<reference evidence="1" key="1">
    <citation type="submission" date="2016-03" db="EMBL/GenBank/DDBJ databases">
        <title>Mechanisms controlling the formation of the plant cell surface in tip-growing cells are functionally conserved among land plants.</title>
        <authorList>
            <person name="Honkanen S."/>
            <person name="Jones V.A."/>
            <person name="Morieri G."/>
            <person name="Champion C."/>
            <person name="Hetherington A.J."/>
            <person name="Kelly S."/>
            <person name="Saint-Marcoux D."/>
            <person name="Proust H."/>
            <person name="Prescott H."/>
            <person name="Dolan L."/>
        </authorList>
    </citation>
    <scope>NUCLEOTIDE SEQUENCE [LARGE SCALE GENOMIC DNA]</scope>
    <source>
        <tissue evidence="1">Whole gametophyte</tissue>
    </source>
</reference>
<protein>
    <submittedName>
        <fullName evidence="1">Uncharacterized protein</fullName>
    </submittedName>
</protein>
<dbReference type="AlphaFoldDB" id="A0A176W532"/>
<comment type="caution">
    <text evidence="1">The sequence shown here is derived from an EMBL/GenBank/DDBJ whole genome shotgun (WGS) entry which is preliminary data.</text>
</comment>
<organism evidence="1 2">
    <name type="scientific">Marchantia polymorpha subsp. ruderalis</name>
    <dbReference type="NCBI Taxonomy" id="1480154"/>
    <lineage>
        <taxon>Eukaryota</taxon>
        <taxon>Viridiplantae</taxon>
        <taxon>Streptophyta</taxon>
        <taxon>Embryophyta</taxon>
        <taxon>Marchantiophyta</taxon>
        <taxon>Marchantiopsida</taxon>
        <taxon>Marchantiidae</taxon>
        <taxon>Marchantiales</taxon>
        <taxon>Marchantiaceae</taxon>
        <taxon>Marchantia</taxon>
    </lineage>
</organism>
<dbReference type="EMBL" id="LVLJ01001837">
    <property type="protein sequence ID" value="OAE27753.1"/>
    <property type="molecule type" value="Genomic_DNA"/>
</dbReference>
<accession>A0A176W532</accession>
<keyword evidence="2" id="KW-1185">Reference proteome</keyword>
<dbReference type="Proteomes" id="UP000077202">
    <property type="component" value="Unassembled WGS sequence"/>
</dbReference>
<sequence>MNRWMALATSWFGTFPADDHQNGEHESDEKRLAAAKAFSHRIRLKLEAIKLVDGAEHGCELCADVERMDV</sequence>
<name>A0A176W532_MARPO</name>
<evidence type="ECO:0000313" key="1">
    <source>
        <dbReference type="EMBL" id="OAE27753.1"/>
    </source>
</evidence>
<evidence type="ECO:0000313" key="2">
    <source>
        <dbReference type="Proteomes" id="UP000077202"/>
    </source>
</evidence>
<gene>
    <name evidence="1" type="ORF">AXG93_4476s1040</name>
</gene>
<proteinExistence type="predicted"/>